<dbReference type="GO" id="GO:0016032">
    <property type="term" value="P:viral process"/>
    <property type="evidence" value="ECO:0007669"/>
    <property type="project" value="InterPro"/>
</dbReference>
<evidence type="ECO:0000313" key="2">
    <source>
        <dbReference type="Proteomes" id="UP001151018"/>
    </source>
</evidence>
<reference evidence="1" key="1">
    <citation type="submission" date="2022-12" db="EMBL/GenBank/DDBJ databases">
        <title>Draft genome sequences of 22 rhizogenic Agrobacterium biovar 1 strains, the causative agent of hairy root disease.</title>
        <authorList>
            <person name="Kim N."/>
            <person name="Vargas P."/>
            <person name="Rediers H."/>
        </authorList>
    </citation>
    <scope>NUCLEOTIDE SEQUENCE</scope>
    <source>
        <strain evidence="1">ST15.13.006</strain>
    </source>
</reference>
<dbReference type="EMBL" id="JAPZLR010000002">
    <property type="protein sequence ID" value="MCZ7936650.1"/>
    <property type="molecule type" value="Genomic_DNA"/>
</dbReference>
<comment type="caution">
    <text evidence="1">The sequence shown here is derived from an EMBL/GenBank/DDBJ whole genome shotgun (WGS) entry which is preliminary data.</text>
</comment>
<dbReference type="GO" id="GO:0008833">
    <property type="term" value="F:deoxyribonuclease IV (phage-T4-induced) activity"/>
    <property type="evidence" value="ECO:0007669"/>
    <property type="project" value="InterPro"/>
</dbReference>
<dbReference type="Pfam" id="PF05367">
    <property type="entry name" value="Phage_endo_I"/>
    <property type="match status" value="1"/>
</dbReference>
<gene>
    <name evidence="1" type="ORF">O9X88_03765</name>
</gene>
<accession>A0A9X3KKZ4</accession>
<name>A0A9X3KKZ4_9HYPH</name>
<dbReference type="AlphaFoldDB" id="A0A9X3KKZ4"/>
<protein>
    <submittedName>
        <fullName evidence="1">Endodeoxyribonuclease</fullName>
    </submittedName>
</protein>
<sequence>MTFRNKFEAKVAQQLGDGFAYEAKRLPYTLSHKYLPDFLNEATKEIVEAKGRFPASDRAKMLAVAAQYPGYRITIVFQNPDAPINKNSSTTYANWCTKHGIAWRKA</sequence>
<evidence type="ECO:0000313" key="1">
    <source>
        <dbReference type="EMBL" id="MCZ7936650.1"/>
    </source>
</evidence>
<dbReference type="RefSeq" id="WP_269834616.1">
    <property type="nucleotide sequence ID" value="NZ_JAPZLR010000002.1"/>
</dbReference>
<dbReference type="SUPFAM" id="SSF52980">
    <property type="entry name" value="Restriction endonuclease-like"/>
    <property type="match status" value="1"/>
</dbReference>
<dbReference type="Gene3D" id="3.40.91.30">
    <property type="match status" value="1"/>
</dbReference>
<organism evidence="1 2">
    <name type="scientific">Agrobacterium salinitolerans</name>
    <dbReference type="NCBI Taxonomy" id="1183413"/>
    <lineage>
        <taxon>Bacteria</taxon>
        <taxon>Pseudomonadati</taxon>
        <taxon>Pseudomonadota</taxon>
        <taxon>Alphaproteobacteria</taxon>
        <taxon>Hyphomicrobiales</taxon>
        <taxon>Rhizobiaceae</taxon>
        <taxon>Rhizobium/Agrobacterium group</taxon>
        <taxon>Agrobacterium</taxon>
    </lineage>
</organism>
<dbReference type="InterPro" id="IPR011335">
    <property type="entry name" value="Restrct_endonuc-II-like"/>
</dbReference>
<dbReference type="Proteomes" id="UP001151018">
    <property type="component" value="Unassembled WGS sequence"/>
</dbReference>
<dbReference type="InterPro" id="IPR008029">
    <property type="entry name" value="Phage_T7_Gp3_endoDNaseI"/>
</dbReference>
<dbReference type="GO" id="GO:0015074">
    <property type="term" value="P:DNA integration"/>
    <property type="evidence" value="ECO:0007669"/>
    <property type="project" value="InterPro"/>
</dbReference>
<proteinExistence type="predicted"/>
<dbReference type="CDD" id="cd22324">
    <property type="entry name" value="Endonuclease_I"/>
    <property type="match status" value="1"/>
</dbReference>